<dbReference type="PROSITE" id="PS00636">
    <property type="entry name" value="DNAJ_1"/>
    <property type="match status" value="1"/>
</dbReference>
<dbReference type="PANTHER" id="PTHR43908:SF3">
    <property type="entry name" value="AT29763P-RELATED"/>
    <property type="match status" value="1"/>
</dbReference>
<dbReference type="GO" id="GO:0030544">
    <property type="term" value="F:Hsp70 protein binding"/>
    <property type="evidence" value="ECO:0007669"/>
    <property type="project" value="TreeGrafter"/>
</dbReference>
<comment type="caution">
    <text evidence="3">The sequence shown here is derived from an EMBL/GenBank/DDBJ whole genome shotgun (WGS) entry which is preliminary data.</text>
</comment>
<dbReference type="GO" id="GO:0071218">
    <property type="term" value="P:cellular response to misfolded protein"/>
    <property type="evidence" value="ECO:0007669"/>
    <property type="project" value="TreeGrafter"/>
</dbReference>
<feature type="region of interest" description="Disordered" evidence="1">
    <location>
        <begin position="80"/>
        <end position="106"/>
    </location>
</feature>
<dbReference type="AlphaFoldDB" id="A0A8H7T908"/>
<dbReference type="EMBL" id="JAFJYH010000159">
    <property type="protein sequence ID" value="KAG4417274.1"/>
    <property type="molecule type" value="Genomic_DNA"/>
</dbReference>
<evidence type="ECO:0000256" key="1">
    <source>
        <dbReference type="SAM" id="MobiDB-lite"/>
    </source>
</evidence>
<dbReference type="PROSITE" id="PS50076">
    <property type="entry name" value="DNAJ_2"/>
    <property type="match status" value="1"/>
</dbReference>
<dbReference type="Gene3D" id="1.10.287.110">
    <property type="entry name" value="DnaJ domain"/>
    <property type="match status" value="1"/>
</dbReference>
<dbReference type="CDD" id="cd06257">
    <property type="entry name" value="DnaJ"/>
    <property type="match status" value="1"/>
</dbReference>
<dbReference type="InterPro" id="IPR001623">
    <property type="entry name" value="DnaJ_domain"/>
</dbReference>
<dbReference type="InterPro" id="IPR036869">
    <property type="entry name" value="J_dom_sf"/>
</dbReference>
<organism evidence="3 4">
    <name type="scientific">Cadophora malorum</name>
    <dbReference type="NCBI Taxonomy" id="108018"/>
    <lineage>
        <taxon>Eukaryota</taxon>
        <taxon>Fungi</taxon>
        <taxon>Dikarya</taxon>
        <taxon>Ascomycota</taxon>
        <taxon>Pezizomycotina</taxon>
        <taxon>Leotiomycetes</taxon>
        <taxon>Helotiales</taxon>
        <taxon>Ploettnerulaceae</taxon>
        <taxon>Cadophora</taxon>
    </lineage>
</organism>
<dbReference type="Pfam" id="PF00226">
    <property type="entry name" value="DnaJ"/>
    <property type="match status" value="1"/>
</dbReference>
<protein>
    <recommendedName>
        <fullName evidence="2">J domain-containing protein</fullName>
    </recommendedName>
</protein>
<name>A0A8H7T908_9HELO</name>
<dbReference type="InterPro" id="IPR018253">
    <property type="entry name" value="DnaJ_domain_CS"/>
</dbReference>
<dbReference type="InterPro" id="IPR051100">
    <property type="entry name" value="DnaJ_subfamily_B/C"/>
</dbReference>
<dbReference type="SUPFAM" id="SSF46565">
    <property type="entry name" value="Chaperone J-domain"/>
    <property type="match status" value="1"/>
</dbReference>
<dbReference type="SMART" id="SM00271">
    <property type="entry name" value="DnaJ"/>
    <property type="match status" value="1"/>
</dbReference>
<sequence length="172" mass="20529">MDHQKFVDHYEILGVSRDATPEDMKKGYKKMSLKRHPDKNKSTDTATKAFQMVNRAYEILSNPEERRLYNIDYDQHVAWTRRGDKSKRKASNDDSDDSDDEEVRKAAARFINKRARTQYGEQERPVPETNARSCRTEEIFGREYYRPKRPKLWTPYQHPDIRIVGDNGRWCW</sequence>
<dbReference type="Proteomes" id="UP000664132">
    <property type="component" value="Unassembled WGS sequence"/>
</dbReference>
<evidence type="ECO:0000313" key="4">
    <source>
        <dbReference type="Proteomes" id="UP000664132"/>
    </source>
</evidence>
<dbReference type="GO" id="GO:0005789">
    <property type="term" value="C:endoplasmic reticulum membrane"/>
    <property type="evidence" value="ECO:0007669"/>
    <property type="project" value="TreeGrafter"/>
</dbReference>
<evidence type="ECO:0000259" key="2">
    <source>
        <dbReference type="PROSITE" id="PS50076"/>
    </source>
</evidence>
<evidence type="ECO:0000313" key="3">
    <source>
        <dbReference type="EMBL" id="KAG4417274.1"/>
    </source>
</evidence>
<reference evidence="3" key="1">
    <citation type="submission" date="2021-02" db="EMBL/GenBank/DDBJ databases">
        <title>Genome sequence Cadophora malorum strain M34.</title>
        <authorList>
            <person name="Stefanovic E."/>
            <person name="Vu D."/>
            <person name="Scully C."/>
            <person name="Dijksterhuis J."/>
            <person name="Roader J."/>
            <person name="Houbraken J."/>
        </authorList>
    </citation>
    <scope>NUCLEOTIDE SEQUENCE</scope>
    <source>
        <strain evidence="3">M34</strain>
    </source>
</reference>
<proteinExistence type="predicted"/>
<feature type="domain" description="J" evidence="2">
    <location>
        <begin position="8"/>
        <end position="73"/>
    </location>
</feature>
<dbReference type="PRINTS" id="PR00625">
    <property type="entry name" value="JDOMAIN"/>
</dbReference>
<keyword evidence="4" id="KW-1185">Reference proteome</keyword>
<dbReference type="PANTHER" id="PTHR43908">
    <property type="entry name" value="AT29763P-RELATED"/>
    <property type="match status" value="1"/>
</dbReference>
<dbReference type="OrthoDB" id="3549901at2759"/>
<gene>
    <name evidence="3" type="ORF">IFR04_009564</name>
</gene>
<accession>A0A8H7T908</accession>